<feature type="domain" description="FBA" evidence="2">
    <location>
        <begin position="105"/>
        <end position="285"/>
    </location>
</feature>
<dbReference type="Gene3D" id="1.20.1280.50">
    <property type="match status" value="1"/>
</dbReference>
<feature type="domain" description="F-box" evidence="1">
    <location>
        <begin position="25"/>
        <end position="73"/>
    </location>
</feature>
<evidence type="ECO:0000259" key="1">
    <source>
        <dbReference type="PROSITE" id="PS50181"/>
    </source>
</evidence>
<evidence type="ECO:0000313" key="3">
    <source>
        <dbReference type="EMBL" id="JAI57028.1"/>
    </source>
</evidence>
<name>A0A0P4W736_SCYOL</name>
<dbReference type="PANTHER" id="PTHR12125:SF5">
    <property type="entry name" value="F-BOX DOMAIN-CONTAINING PROTEIN"/>
    <property type="match status" value="1"/>
</dbReference>
<dbReference type="GO" id="GO:0061630">
    <property type="term" value="F:ubiquitin protein ligase activity"/>
    <property type="evidence" value="ECO:0007669"/>
    <property type="project" value="TreeGrafter"/>
</dbReference>
<dbReference type="GO" id="GO:0031146">
    <property type="term" value="P:SCF-dependent proteasomal ubiquitin-dependent protein catabolic process"/>
    <property type="evidence" value="ECO:0007669"/>
    <property type="project" value="TreeGrafter"/>
</dbReference>
<protein>
    <recommendedName>
        <fullName evidence="4">F-box domain-containing protein</fullName>
    </recommendedName>
</protein>
<proteinExistence type="predicted"/>
<dbReference type="AlphaFoldDB" id="A0A0P4W736"/>
<organism evidence="3">
    <name type="scientific">Scylla olivacea</name>
    <name type="common">Orange mud crab</name>
    <name type="synonym">Cancer olivacea</name>
    <dbReference type="NCBI Taxonomy" id="85551"/>
    <lineage>
        <taxon>Eukaryota</taxon>
        <taxon>Metazoa</taxon>
        <taxon>Ecdysozoa</taxon>
        <taxon>Arthropoda</taxon>
        <taxon>Crustacea</taxon>
        <taxon>Multicrustacea</taxon>
        <taxon>Malacostraca</taxon>
        <taxon>Eumalacostraca</taxon>
        <taxon>Eucarida</taxon>
        <taxon>Decapoda</taxon>
        <taxon>Pleocyemata</taxon>
        <taxon>Brachyura</taxon>
        <taxon>Eubrachyura</taxon>
        <taxon>Portunoidea</taxon>
        <taxon>Portunidae</taxon>
        <taxon>Portuninae</taxon>
        <taxon>Scylla</taxon>
    </lineage>
</organism>
<dbReference type="EMBL" id="GDRN01109779">
    <property type="protein sequence ID" value="JAI57028.1"/>
    <property type="molecule type" value="Transcribed_RNA"/>
</dbReference>
<dbReference type="SUPFAM" id="SSF81383">
    <property type="entry name" value="F-box domain"/>
    <property type="match status" value="1"/>
</dbReference>
<dbReference type="GO" id="GO:0036503">
    <property type="term" value="P:ERAD pathway"/>
    <property type="evidence" value="ECO:0007669"/>
    <property type="project" value="TreeGrafter"/>
</dbReference>
<dbReference type="Pfam" id="PF04300">
    <property type="entry name" value="FBA"/>
    <property type="match status" value="1"/>
</dbReference>
<dbReference type="InterPro" id="IPR001810">
    <property type="entry name" value="F-box_dom"/>
</dbReference>
<dbReference type="SMART" id="SM01198">
    <property type="entry name" value="FBA"/>
    <property type="match status" value="1"/>
</dbReference>
<dbReference type="PROSITE" id="PS50181">
    <property type="entry name" value="FBOX"/>
    <property type="match status" value="1"/>
</dbReference>
<dbReference type="PROSITE" id="PS51114">
    <property type="entry name" value="FBA"/>
    <property type="match status" value="1"/>
</dbReference>
<sequence>MASQNTLDWEVSEDLCSQKPEPCSNDLTLLLPTEMCEEIFLYVPAIDLIVSVSRVCKNWYDILRSRNFWFQKVKRERFQLSAVTEKRLAEEKDLGKALLILQGLSCHLLGLNTNLIQNPSGQDGLKKWHVKHGGNGLDVENPPVGSNLIPEEAGLPTQHCFVSSFAPCTRTQIIKLENHKLQPWMIDILQPKIKVSEWVSARFDCAARSTMKVKIFGSGTSVSYKQDWSSSTDGVERMEWYKMSLVADHVEGLCAVKFINTSTDEQFWAGHYGAKTAGSSVVLHV</sequence>
<dbReference type="GO" id="GO:0019005">
    <property type="term" value="C:SCF ubiquitin ligase complex"/>
    <property type="evidence" value="ECO:0007669"/>
    <property type="project" value="TreeGrafter"/>
</dbReference>
<dbReference type="InterPro" id="IPR008979">
    <property type="entry name" value="Galactose-bd-like_sf"/>
</dbReference>
<dbReference type="PANTHER" id="PTHR12125">
    <property type="entry name" value="F-BOX ONLY PROTEIN 6-LIKE PROTEIN"/>
    <property type="match status" value="1"/>
</dbReference>
<evidence type="ECO:0000259" key="2">
    <source>
        <dbReference type="PROSITE" id="PS51114"/>
    </source>
</evidence>
<dbReference type="FunFam" id="2.60.120.260:FF:000012">
    <property type="entry name" value="F-box only protein 2"/>
    <property type="match status" value="1"/>
</dbReference>
<dbReference type="Gene3D" id="2.60.120.260">
    <property type="entry name" value="Galactose-binding domain-like"/>
    <property type="match status" value="1"/>
</dbReference>
<reference evidence="3" key="1">
    <citation type="submission" date="2015-09" db="EMBL/GenBank/DDBJ databases">
        <title>Scylla olivacea transcriptome.</title>
        <authorList>
            <person name="Ikhwanuddin M."/>
        </authorList>
    </citation>
    <scope>NUCLEOTIDE SEQUENCE</scope>
</reference>
<dbReference type="InterPro" id="IPR007397">
    <property type="entry name" value="F-box-assoc_dom"/>
</dbReference>
<dbReference type="GO" id="GO:0006516">
    <property type="term" value="P:glycoprotein catabolic process"/>
    <property type="evidence" value="ECO:0007669"/>
    <property type="project" value="TreeGrafter"/>
</dbReference>
<dbReference type="SMART" id="SM00256">
    <property type="entry name" value="FBOX"/>
    <property type="match status" value="1"/>
</dbReference>
<dbReference type="Pfam" id="PF00646">
    <property type="entry name" value="F-box"/>
    <property type="match status" value="1"/>
</dbReference>
<dbReference type="SUPFAM" id="SSF49785">
    <property type="entry name" value="Galactose-binding domain-like"/>
    <property type="match status" value="1"/>
</dbReference>
<dbReference type="InterPro" id="IPR039752">
    <property type="entry name" value="F-box_only"/>
</dbReference>
<dbReference type="GO" id="GO:0005737">
    <property type="term" value="C:cytoplasm"/>
    <property type="evidence" value="ECO:0007669"/>
    <property type="project" value="UniProtKB-ARBA"/>
</dbReference>
<dbReference type="InterPro" id="IPR036047">
    <property type="entry name" value="F-box-like_dom_sf"/>
</dbReference>
<evidence type="ECO:0008006" key="4">
    <source>
        <dbReference type="Google" id="ProtNLM"/>
    </source>
</evidence>
<accession>A0A0P4W736</accession>